<protein>
    <submittedName>
        <fullName evidence="1">Uncharacterized protein</fullName>
    </submittedName>
</protein>
<dbReference type="AlphaFoldDB" id="A0A9D2G775"/>
<dbReference type="Proteomes" id="UP000824102">
    <property type="component" value="Unassembled WGS sequence"/>
</dbReference>
<gene>
    <name evidence="1" type="ORF">H9964_08100</name>
</gene>
<organism evidence="1 2">
    <name type="scientific">Candidatus Gallimonas intestinavium</name>
    <dbReference type="NCBI Taxonomy" id="2838603"/>
    <lineage>
        <taxon>Bacteria</taxon>
        <taxon>Bacillati</taxon>
        <taxon>Bacillota</taxon>
        <taxon>Clostridia</taxon>
        <taxon>Candidatus Gallimonas</taxon>
    </lineage>
</organism>
<dbReference type="PROSITE" id="PS51257">
    <property type="entry name" value="PROKAR_LIPOPROTEIN"/>
    <property type="match status" value="1"/>
</dbReference>
<proteinExistence type="predicted"/>
<accession>A0A9D2G775</accession>
<name>A0A9D2G775_9FIRM</name>
<comment type="caution">
    <text evidence="1">The sequence shown here is derived from an EMBL/GenBank/DDBJ whole genome shotgun (WGS) entry which is preliminary data.</text>
</comment>
<reference evidence="1" key="2">
    <citation type="submission" date="2021-04" db="EMBL/GenBank/DDBJ databases">
        <authorList>
            <person name="Gilroy R."/>
        </authorList>
    </citation>
    <scope>NUCLEOTIDE SEQUENCE</scope>
    <source>
        <strain evidence="1">ChiW7-2402</strain>
    </source>
</reference>
<evidence type="ECO:0000313" key="1">
    <source>
        <dbReference type="EMBL" id="HIZ73527.1"/>
    </source>
</evidence>
<sequence length="276" mass="29897">MENRQRSKTIFRRSVVVLTALALISCCFVGSTLGRYVTKKSGTFDSGVALWKITETVTAGEGAVDVNLVKISPSKSPAAVTESADSDSGYILTTKRSKALTNITVKIKNEGDVNAYVMLELGEVSGYKYVFDEENGSRKVQDNAYTFPSNEDPDEPNIPTQGEWEAIFTATWGTAEITTPSTEGNQQGTTTTAEKVTAEGAYKDMYLVKPRETLSVAVTIKWNTDLDGDTVSPDGAGCIDADYRDTWIGENIGKISLAYSWYAVQGSETPDTTQGN</sequence>
<reference evidence="1" key="1">
    <citation type="journal article" date="2021" name="PeerJ">
        <title>Extensive microbial diversity within the chicken gut microbiome revealed by metagenomics and culture.</title>
        <authorList>
            <person name="Gilroy R."/>
            <person name="Ravi A."/>
            <person name="Getino M."/>
            <person name="Pursley I."/>
            <person name="Horton D.L."/>
            <person name="Alikhan N.F."/>
            <person name="Baker D."/>
            <person name="Gharbi K."/>
            <person name="Hall N."/>
            <person name="Watson M."/>
            <person name="Adriaenssens E.M."/>
            <person name="Foster-Nyarko E."/>
            <person name="Jarju S."/>
            <person name="Secka A."/>
            <person name="Antonio M."/>
            <person name="Oren A."/>
            <person name="Chaudhuri R.R."/>
            <person name="La Ragione R."/>
            <person name="Hildebrand F."/>
            <person name="Pallen M.J."/>
        </authorList>
    </citation>
    <scope>NUCLEOTIDE SEQUENCE</scope>
    <source>
        <strain evidence="1">ChiW7-2402</strain>
    </source>
</reference>
<dbReference type="EMBL" id="DXBB01000123">
    <property type="protein sequence ID" value="HIZ73527.1"/>
    <property type="molecule type" value="Genomic_DNA"/>
</dbReference>
<evidence type="ECO:0000313" key="2">
    <source>
        <dbReference type="Proteomes" id="UP000824102"/>
    </source>
</evidence>